<dbReference type="InterPro" id="IPR023205">
    <property type="entry name" value="DsbA/DsbL"/>
</dbReference>
<evidence type="ECO:0000259" key="3">
    <source>
        <dbReference type="Pfam" id="PF13462"/>
    </source>
</evidence>
<dbReference type="AlphaFoldDB" id="A0A3R9FM95"/>
<sequence>MKKILAFIGFSLIALLLGCSKSDLPQEGKQFERLPADLSEYQLPVVTEVFSLNCGHCANMESALPQLESMTDQTFGKLHVIFDQSAQINAMIYYSAQIQLGTTPSHEMMKAMFDAVQMGNGSTAQQQKQAINKVFKQQGLSSPEQLSESQQKALFTEMQKAALISQKGQINAVPTFIVKGKYMVLLAGHKDLDGIANTINYLIQQP</sequence>
<feature type="domain" description="Thioredoxin-like fold" evidence="3">
    <location>
        <begin position="45"/>
        <end position="183"/>
    </location>
</feature>
<dbReference type="PROSITE" id="PS51257">
    <property type="entry name" value="PROKAR_LIPOPROTEIN"/>
    <property type="match status" value="1"/>
</dbReference>
<keyword evidence="5" id="KW-1185">Reference proteome</keyword>
<dbReference type="Proteomes" id="UP000269041">
    <property type="component" value="Unassembled WGS sequence"/>
</dbReference>
<evidence type="ECO:0000256" key="1">
    <source>
        <dbReference type="ARBA" id="ARBA00022729"/>
    </source>
</evidence>
<proteinExistence type="predicted"/>
<dbReference type="Gene3D" id="3.40.30.10">
    <property type="entry name" value="Glutaredoxin"/>
    <property type="match status" value="1"/>
</dbReference>
<evidence type="ECO:0000313" key="5">
    <source>
        <dbReference type="Proteomes" id="UP000269041"/>
    </source>
</evidence>
<dbReference type="EMBL" id="RSFA01000116">
    <property type="protein sequence ID" value="RSD29709.1"/>
    <property type="molecule type" value="Genomic_DNA"/>
</dbReference>
<dbReference type="PANTHER" id="PTHR35891:SF2">
    <property type="entry name" value="THIOL:DISULFIDE INTERCHANGE PROTEIN DSBA"/>
    <property type="match status" value="1"/>
</dbReference>
<dbReference type="InterPro" id="IPR050824">
    <property type="entry name" value="Thiol_disulfide_DsbA"/>
</dbReference>
<comment type="caution">
    <text evidence="4">The sequence shown here is derived from an EMBL/GenBank/DDBJ whole genome shotgun (WGS) entry which is preliminary data.</text>
</comment>
<evidence type="ECO:0000256" key="2">
    <source>
        <dbReference type="ARBA" id="ARBA00023284"/>
    </source>
</evidence>
<name>A0A3R9FM95_9VIBR</name>
<dbReference type="RefSeq" id="WP_125323070.1">
    <property type="nucleotide sequence ID" value="NZ_AP024890.1"/>
</dbReference>
<gene>
    <name evidence="4" type="ORF">EJA03_17725</name>
</gene>
<dbReference type="InterPro" id="IPR017937">
    <property type="entry name" value="Thioredoxin_CS"/>
</dbReference>
<dbReference type="PROSITE" id="PS00194">
    <property type="entry name" value="THIOREDOXIN_1"/>
    <property type="match status" value="1"/>
</dbReference>
<accession>A0A3R9FM95</accession>
<dbReference type="Pfam" id="PF13462">
    <property type="entry name" value="Thioredoxin_4"/>
    <property type="match status" value="1"/>
</dbReference>
<dbReference type="PANTHER" id="PTHR35891">
    <property type="entry name" value="THIOL:DISULFIDE INTERCHANGE PROTEIN DSBA"/>
    <property type="match status" value="1"/>
</dbReference>
<dbReference type="InterPro" id="IPR036249">
    <property type="entry name" value="Thioredoxin-like_sf"/>
</dbReference>
<reference evidence="4 5" key="1">
    <citation type="submission" date="2018-12" db="EMBL/GenBank/DDBJ databases">
        <title>Genomic taxonomy of the Vibrionaceae family.</title>
        <authorList>
            <person name="Gomez-Gil B."/>
            <person name="Enciso-Ibarra K."/>
        </authorList>
    </citation>
    <scope>NUCLEOTIDE SEQUENCE [LARGE SCALE GENOMIC DNA]</scope>
    <source>
        <strain evidence="4 5">CAIM 594</strain>
    </source>
</reference>
<protein>
    <submittedName>
        <fullName evidence="4">Thiol:disulfide interchange protein DsbA/DsbL</fullName>
    </submittedName>
</protein>
<evidence type="ECO:0000313" key="4">
    <source>
        <dbReference type="EMBL" id="RSD29709.1"/>
    </source>
</evidence>
<keyword evidence="1" id="KW-0732">Signal</keyword>
<dbReference type="OrthoDB" id="6397986at2"/>
<keyword evidence="2" id="KW-0676">Redox-active center</keyword>
<dbReference type="SUPFAM" id="SSF52833">
    <property type="entry name" value="Thioredoxin-like"/>
    <property type="match status" value="1"/>
</dbReference>
<dbReference type="CDD" id="cd03019">
    <property type="entry name" value="DsbA_DsbA"/>
    <property type="match status" value="1"/>
</dbReference>
<organism evidence="4 5">
    <name type="scientific">Vibrio pectenicida</name>
    <dbReference type="NCBI Taxonomy" id="62763"/>
    <lineage>
        <taxon>Bacteria</taxon>
        <taxon>Pseudomonadati</taxon>
        <taxon>Pseudomonadota</taxon>
        <taxon>Gammaproteobacteria</taxon>
        <taxon>Vibrionales</taxon>
        <taxon>Vibrionaceae</taxon>
        <taxon>Vibrio</taxon>
    </lineage>
</organism>
<dbReference type="InterPro" id="IPR012336">
    <property type="entry name" value="Thioredoxin-like_fold"/>
</dbReference>